<dbReference type="InterPro" id="IPR024072">
    <property type="entry name" value="DHFR-like_dom_sf"/>
</dbReference>
<evidence type="ECO:0000256" key="3">
    <source>
        <dbReference type="ARBA" id="ARBA00012856"/>
    </source>
</evidence>
<dbReference type="Gene3D" id="3.40.430.10">
    <property type="entry name" value="Dihydrofolate Reductase, subunit A"/>
    <property type="match status" value="1"/>
</dbReference>
<dbReference type="Pfam" id="PF00186">
    <property type="entry name" value="DHFR_1"/>
    <property type="match status" value="1"/>
</dbReference>
<keyword evidence="4 7" id="KW-0554">One-carbon metabolism</keyword>
<dbReference type="EC" id="1.5.1.3" evidence="3 7"/>
<comment type="function">
    <text evidence="7">Key enzyme in folate metabolism. Catalyzes an essential reaction for de novo glycine and purine synthesis, and for DNA precursor synthesis.</text>
</comment>
<comment type="catalytic activity">
    <reaction evidence="7">
        <text>(6S)-5,6,7,8-tetrahydrofolate + NADP(+) = 7,8-dihydrofolate + NADPH + H(+)</text>
        <dbReference type="Rhea" id="RHEA:15009"/>
        <dbReference type="ChEBI" id="CHEBI:15378"/>
        <dbReference type="ChEBI" id="CHEBI:57451"/>
        <dbReference type="ChEBI" id="CHEBI:57453"/>
        <dbReference type="ChEBI" id="CHEBI:57783"/>
        <dbReference type="ChEBI" id="CHEBI:58349"/>
        <dbReference type="EC" id="1.5.1.3"/>
    </reaction>
</comment>
<keyword evidence="6 7" id="KW-0560">Oxidoreductase</keyword>
<evidence type="ECO:0000313" key="10">
    <source>
        <dbReference type="Proteomes" id="UP000228568"/>
    </source>
</evidence>
<dbReference type="UniPathway" id="UPA00077">
    <property type="reaction ID" value="UER00158"/>
</dbReference>
<dbReference type="GO" id="GO:0004146">
    <property type="term" value="F:dihydrofolate reductase activity"/>
    <property type="evidence" value="ECO:0007669"/>
    <property type="project" value="UniProtKB-EC"/>
</dbReference>
<evidence type="ECO:0000256" key="4">
    <source>
        <dbReference type="ARBA" id="ARBA00022563"/>
    </source>
</evidence>
<comment type="similarity">
    <text evidence="2 7">Belongs to the dihydrofolate reductase family.</text>
</comment>
<proteinExistence type="inferred from homology"/>
<dbReference type="GO" id="GO:0046654">
    <property type="term" value="P:tetrahydrofolate biosynthetic process"/>
    <property type="evidence" value="ECO:0007669"/>
    <property type="project" value="UniProtKB-UniPathway"/>
</dbReference>
<dbReference type="Proteomes" id="UP000228568">
    <property type="component" value="Unassembled WGS sequence"/>
</dbReference>
<evidence type="ECO:0000256" key="5">
    <source>
        <dbReference type="ARBA" id="ARBA00022857"/>
    </source>
</evidence>
<dbReference type="PROSITE" id="PS51330">
    <property type="entry name" value="DHFR_2"/>
    <property type="match status" value="1"/>
</dbReference>
<dbReference type="InterPro" id="IPR001796">
    <property type="entry name" value="DHFR_dom"/>
</dbReference>
<comment type="caution">
    <text evidence="9">The sequence shown here is derived from an EMBL/GenBank/DDBJ whole genome shotgun (WGS) entry which is preliminary data.</text>
</comment>
<comment type="pathway">
    <text evidence="1 7">Cofactor biosynthesis; tetrahydrofolate biosynthesis; 5,6,7,8-tetrahydrofolate from 7,8-dihydrofolate: step 1/1.</text>
</comment>
<protein>
    <recommendedName>
        <fullName evidence="3 7">Dihydrofolate reductase</fullName>
        <ecNumber evidence="3 7">1.5.1.3</ecNumber>
    </recommendedName>
</protein>
<evidence type="ECO:0000256" key="7">
    <source>
        <dbReference type="PIRNR" id="PIRNR000194"/>
    </source>
</evidence>
<organism evidence="9 10">
    <name type="scientific">Candidatus Magasanikbacteria bacterium CG_4_10_14_0_2_um_filter_37_12</name>
    <dbReference type="NCBI Taxonomy" id="1974637"/>
    <lineage>
        <taxon>Bacteria</taxon>
        <taxon>Candidatus Magasanikiibacteriota</taxon>
    </lineage>
</organism>
<dbReference type="GO" id="GO:0050661">
    <property type="term" value="F:NADP binding"/>
    <property type="evidence" value="ECO:0007669"/>
    <property type="project" value="InterPro"/>
</dbReference>
<dbReference type="PANTHER" id="PTHR48069">
    <property type="entry name" value="DIHYDROFOLATE REDUCTASE"/>
    <property type="match status" value="1"/>
</dbReference>
<dbReference type="AlphaFoldDB" id="A0A2M7V6I0"/>
<dbReference type="PIRSF" id="PIRSF000194">
    <property type="entry name" value="DHFR"/>
    <property type="match status" value="1"/>
</dbReference>
<dbReference type="CDD" id="cd00209">
    <property type="entry name" value="DHFR"/>
    <property type="match status" value="1"/>
</dbReference>
<evidence type="ECO:0000259" key="8">
    <source>
        <dbReference type="PROSITE" id="PS51330"/>
    </source>
</evidence>
<dbReference type="SUPFAM" id="SSF53597">
    <property type="entry name" value="Dihydrofolate reductase-like"/>
    <property type="match status" value="1"/>
</dbReference>
<dbReference type="GO" id="GO:0006730">
    <property type="term" value="P:one-carbon metabolic process"/>
    <property type="evidence" value="ECO:0007669"/>
    <property type="project" value="UniProtKB-KW"/>
</dbReference>
<evidence type="ECO:0000313" key="9">
    <source>
        <dbReference type="EMBL" id="PIZ94257.1"/>
    </source>
</evidence>
<dbReference type="GO" id="GO:0046655">
    <property type="term" value="P:folic acid metabolic process"/>
    <property type="evidence" value="ECO:0007669"/>
    <property type="project" value="TreeGrafter"/>
</dbReference>
<accession>A0A2M7V6I0</accession>
<dbReference type="PANTHER" id="PTHR48069:SF3">
    <property type="entry name" value="DIHYDROFOLATE REDUCTASE"/>
    <property type="match status" value="1"/>
</dbReference>
<evidence type="ECO:0000256" key="1">
    <source>
        <dbReference type="ARBA" id="ARBA00004903"/>
    </source>
</evidence>
<evidence type="ECO:0000256" key="2">
    <source>
        <dbReference type="ARBA" id="ARBA00009539"/>
    </source>
</evidence>
<reference evidence="10" key="1">
    <citation type="submission" date="2017-09" db="EMBL/GenBank/DDBJ databases">
        <title>Depth-based differentiation of microbial function through sediment-hosted aquifers and enrichment of novel symbionts in the deep terrestrial subsurface.</title>
        <authorList>
            <person name="Probst A.J."/>
            <person name="Ladd B."/>
            <person name="Jarett J.K."/>
            <person name="Geller-Mcgrath D.E."/>
            <person name="Sieber C.M.K."/>
            <person name="Emerson J.B."/>
            <person name="Anantharaman K."/>
            <person name="Thomas B.C."/>
            <person name="Malmstrom R."/>
            <person name="Stieglmeier M."/>
            <person name="Klingl A."/>
            <person name="Woyke T."/>
            <person name="Ryan C.M."/>
            <person name="Banfield J.F."/>
        </authorList>
    </citation>
    <scope>NUCLEOTIDE SEQUENCE [LARGE SCALE GENOMIC DNA]</scope>
</reference>
<name>A0A2M7V6I0_9BACT</name>
<dbReference type="GO" id="GO:0046452">
    <property type="term" value="P:dihydrofolate metabolic process"/>
    <property type="evidence" value="ECO:0007669"/>
    <property type="project" value="TreeGrafter"/>
</dbReference>
<dbReference type="PRINTS" id="PR00070">
    <property type="entry name" value="DHFR"/>
</dbReference>
<keyword evidence="5 7" id="KW-0521">NADP</keyword>
<sequence>MITLVAAISKNNCIGKNNDLPWNIPEDFKHMHKLTLGKVLIMGRKTWESIPENHRPLQNRTNVVITRNNDYELPEGVERYDSIQEALLKHKDEEIVGFGGQKIFEEMILIADVLEITHVDQVVEECHAFFPSIDLNVWQETWRKNYEGFNFVTYKKI</sequence>
<feature type="domain" description="DHFR" evidence="8">
    <location>
        <begin position="1"/>
        <end position="157"/>
    </location>
</feature>
<evidence type="ECO:0000256" key="6">
    <source>
        <dbReference type="ARBA" id="ARBA00023002"/>
    </source>
</evidence>
<dbReference type="InterPro" id="IPR012259">
    <property type="entry name" value="DHFR"/>
</dbReference>
<gene>
    <name evidence="9" type="ORF">COX81_04050</name>
</gene>
<dbReference type="EMBL" id="PFPK01000047">
    <property type="protein sequence ID" value="PIZ94257.1"/>
    <property type="molecule type" value="Genomic_DNA"/>
</dbReference>